<reference evidence="4 5" key="1">
    <citation type="submission" date="2014-08" db="EMBL/GenBank/DDBJ databases">
        <title>Genomic and Phenotypic Diversity of Colwellia psychrerythraea strains from Disparate Marine Basins.</title>
        <authorList>
            <person name="Techtmann S.M."/>
            <person name="Stelling S.C."/>
            <person name="Utturkar S.M."/>
            <person name="Alshibli N."/>
            <person name="Harris A."/>
            <person name="Brown S.D."/>
            <person name="Hazen T.C."/>
        </authorList>
    </citation>
    <scope>NUCLEOTIDE SEQUENCE [LARGE SCALE GENOMIC DNA]</scope>
    <source>
        <strain evidence="4 5">GAB14E</strain>
    </source>
</reference>
<dbReference type="PANTHER" id="PTHR10587:SF133">
    <property type="entry name" value="CHITIN DEACETYLASE 1-RELATED"/>
    <property type="match status" value="1"/>
</dbReference>
<dbReference type="EMBL" id="JQEC01000016">
    <property type="protein sequence ID" value="KGJ94983.1"/>
    <property type="molecule type" value="Genomic_DNA"/>
</dbReference>
<dbReference type="PANTHER" id="PTHR10587">
    <property type="entry name" value="GLYCOSYL TRANSFERASE-RELATED"/>
    <property type="match status" value="1"/>
</dbReference>
<dbReference type="GO" id="GO:0046872">
    <property type="term" value="F:metal ion binding"/>
    <property type="evidence" value="ECO:0007669"/>
    <property type="project" value="UniProtKB-KW"/>
</dbReference>
<keyword evidence="1" id="KW-0479">Metal-binding</keyword>
<dbReference type="RefSeq" id="WP_033081872.1">
    <property type="nucleotide sequence ID" value="NZ_JQEC01000016.1"/>
</dbReference>
<name>A0A099KZB1_COLPS</name>
<dbReference type="AlphaFoldDB" id="A0A099KZB1"/>
<dbReference type="GO" id="GO:0005975">
    <property type="term" value="P:carbohydrate metabolic process"/>
    <property type="evidence" value="ECO:0007669"/>
    <property type="project" value="InterPro"/>
</dbReference>
<keyword evidence="2" id="KW-0378">Hydrolase</keyword>
<proteinExistence type="predicted"/>
<dbReference type="InterPro" id="IPR011330">
    <property type="entry name" value="Glyco_hydro/deAcase_b/a-brl"/>
</dbReference>
<dbReference type="InterPro" id="IPR050248">
    <property type="entry name" value="Polysacc_deacetylase_ArnD"/>
</dbReference>
<dbReference type="InterPro" id="IPR002509">
    <property type="entry name" value="NODB_dom"/>
</dbReference>
<evidence type="ECO:0000256" key="1">
    <source>
        <dbReference type="ARBA" id="ARBA00022723"/>
    </source>
</evidence>
<dbReference type="GO" id="GO:0016810">
    <property type="term" value="F:hydrolase activity, acting on carbon-nitrogen (but not peptide) bonds"/>
    <property type="evidence" value="ECO:0007669"/>
    <property type="project" value="InterPro"/>
</dbReference>
<dbReference type="Proteomes" id="UP000029868">
    <property type="component" value="Unassembled WGS sequence"/>
</dbReference>
<dbReference type="CDD" id="cd10917">
    <property type="entry name" value="CE4_NodB_like_6s_7s"/>
    <property type="match status" value="1"/>
</dbReference>
<dbReference type="SUPFAM" id="SSF88713">
    <property type="entry name" value="Glycoside hydrolase/deacetylase"/>
    <property type="match status" value="1"/>
</dbReference>
<dbReference type="Gene3D" id="3.20.20.370">
    <property type="entry name" value="Glycoside hydrolase/deacetylase"/>
    <property type="match status" value="1"/>
</dbReference>
<dbReference type="GO" id="GO:0016020">
    <property type="term" value="C:membrane"/>
    <property type="evidence" value="ECO:0007669"/>
    <property type="project" value="TreeGrafter"/>
</dbReference>
<dbReference type="PATRIC" id="fig|28229.3.peg.1838"/>
<gene>
    <name evidence="4" type="ORF">GAB14E_2217</name>
</gene>
<dbReference type="Pfam" id="PF01522">
    <property type="entry name" value="Polysacc_deac_1"/>
    <property type="match status" value="1"/>
</dbReference>
<sequence>MWFLAQTFQRYKRLITGHSLGLVAGVVMFSILLSGCGDSSSTPVDITVGTGGIVTQSTIIQTNFTQSINSTDEVYKLITLTGYEQSGLQVYWPNSSNIPVVLQTSLQLIIPQINKTFTQQNFAFSQLSSSGAPALYKKILFSPVSSVNSDEGVEQASFTLVGDGVILVMLNVDALLENSKSNTLLSAELSNIIYQSERIKYQHDNSIFERLVSRGLALHFLKQTLPADEITFSVEIEQSELLAALTQVKSGLEDGVLIENWFDDTSFSEQGTANAVGYYLVSQHFSFYNGSNASNSYSLASSMFLSWLDGENKAIKKPEQYVRTGNVPDQIAIEELARQASLYLGSYFIEGLNHQKLIALSFDDGPSEYTTKILDVLEKAQVPASFFWQGQNLANYQEVVKRSIIAGHTIANHSWDHANGMSYSGEDLWQQQVAKTNDEFLQLFNIMPRFYRPPYGEISDEQIEHLAAKGMKVILWSVDSRDWNPALNSIEKIESELINNQHEEVITLMHDAGGNRQNTVDSLPAIIAHYQAQGYHFVNLETLLGISDKH</sequence>
<comment type="caution">
    <text evidence="4">The sequence shown here is derived from an EMBL/GenBank/DDBJ whole genome shotgun (WGS) entry which is preliminary data.</text>
</comment>
<feature type="domain" description="NodB homology" evidence="3">
    <location>
        <begin position="356"/>
        <end position="538"/>
    </location>
</feature>
<dbReference type="OrthoDB" id="9784220at2"/>
<evidence type="ECO:0000256" key="2">
    <source>
        <dbReference type="ARBA" id="ARBA00022801"/>
    </source>
</evidence>
<evidence type="ECO:0000259" key="3">
    <source>
        <dbReference type="PROSITE" id="PS51677"/>
    </source>
</evidence>
<dbReference type="PROSITE" id="PS51677">
    <property type="entry name" value="NODB"/>
    <property type="match status" value="1"/>
</dbReference>
<organism evidence="4 5">
    <name type="scientific">Colwellia psychrerythraea</name>
    <name type="common">Vibrio psychroerythus</name>
    <dbReference type="NCBI Taxonomy" id="28229"/>
    <lineage>
        <taxon>Bacteria</taxon>
        <taxon>Pseudomonadati</taxon>
        <taxon>Pseudomonadota</taxon>
        <taxon>Gammaproteobacteria</taxon>
        <taxon>Alteromonadales</taxon>
        <taxon>Colwelliaceae</taxon>
        <taxon>Colwellia</taxon>
    </lineage>
</organism>
<protein>
    <submittedName>
        <fullName evidence="4">Polysaccharide deacetylase</fullName>
    </submittedName>
</protein>
<evidence type="ECO:0000313" key="4">
    <source>
        <dbReference type="EMBL" id="KGJ94983.1"/>
    </source>
</evidence>
<evidence type="ECO:0000313" key="5">
    <source>
        <dbReference type="Proteomes" id="UP000029868"/>
    </source>
</evidence>
<accession>A0A099KZB1</accession>